<dbReference type="PANTHER" id="PTHR43395:SF1">
    <property type="entry name" value="CHEMOTAXIS PROTEIN CHEA"/>
    <property type="match status" value="1"/>
</dbReference>
<dbReference type="SMART" id="SM00260">
    <property type="entry name" value="CheW"/>
    <property type="match status" value="1"/>
</dbReference>
<name>A0A4Q2U2P1_9HYPH</name>
<reference evidence="13 14" key="2">
    <citation type="submission" date="2019-02" db="EMBL/GenBank/DDBJ databases">
        <title>'Lichenibacterium ramalinii' gen. nov. sp. nov., 'Lichenibacterium minor' gen. nov. sp. nov.</title>
        <authorList>
            <person name="Pankratov T."/>
        </authorList>
    </citation>
    <scope>NUCLEOTIDE SEQUENCE [LARGE SCALE GENOMIC DNA]</scope>
    <source>
        <strain evidence="13 14">RmlP026</strain>
    </source>
</reference>
<sequence length="629" mass="63311">MDDLLEQFLAEGRELVQAAGDDLMALERAPDDAARLAGAFRAVHTLKGGAALFPELAPMGRALHAAEDLLGALRSGRRPAGRPELDAALACVGACEGWLDAIASSGTLPGDAAAASARLVAALAGGPSATGAAPAEAPAVAPAWLPAVLADHGAAVERAHGDGRSVTALRYAPNPGCFFLGDDPLALVSAVPELIGLSLSSGGRGPSDDPFTCRTAVAALSTAAPDAVLAPFRFVADQVEAVPVPLAPAAAVPAAAAAARGLRVDPARVDALLALAGELVVAANGRDGGAARAELERLASSIYASALRLRLVPLSTTFRRLPRVVRDAAARLGRDVDFAMDGEAVELDRNVVDGLHEPLLHALRNAVDHGIEPPATRSAAGKPPRGRILLCARQDADAVVVEVSDDGAGIDPARIRDAAVARGLLDGAAAAALDDAAALDLVFAPGFSTAGAVSAISGRGVGMDAVRAGVAALGGRVALSSEPGRGTVLRMILPRSTTLAAVLTVEVAGERYGVPVAAVGTVLRVPRDRVMPTGFGRAFALRDRTVPLLDLRGKLGLPGQGDASGPLLVLVATVDGEPVGLAVDAVGRRLDVLLHPPAGLLAAVPGLLGTALLGDGGVLMVLDLAELVG</sequence>
<dbReference type="SMART" id="SM01231">
    <property type="entry name" value="H-kinase_dim"/>
    <property type="match status" value="1"/>
</dbReference>
<feature type="domain" description="HPt" evidence="12">
    <location>
        <begin position="1"/>
        <end position="102"/>
    </location>
</feature>
<comment type="caution">
    <text evidence="13">The sequence shown here is derived from an EMBL/GenBank/DDBJ whole genome shotgun (WGS) entry which is preliminary data.</text>
</comment>
<evidence type="ECO:0000256" key="8">
    <source>
        <dbReference type="ARBA" id="ARBA00035100"/>
    </source>
</evidence>
<dbReference type="InterPro" id="IPR004358">
    <property type="entry name" value="Sig_transdc_His_kin-like_C"/>
</dbReference>
<dbReference type="Gene3D" id="1.20.120.160">
    <property type="entry name" value="HPT domain"/>
    <property type="match status" value="1"/>
</dbReference>
<evidence type="ECO:0000313" key="13">
    <source>
        <dbReference type="EMBL" id="RYC29988.1"/>
    </source>
</evidence>
<dbReference type="AlphaFoldDB" id="A0A4Q2U2P1"/>
<dbReference type="Gene3D" id="3.30.565.10">
    <property type="entry name" value="Histidine kinase-like ATPase, C-terminal domain"/>
    <property type="match status" value="1"/>
</dbReference>
<dbReference type="CDD" id="cd00588">
    <property type="entry name" value="CheW_like"/>
    <property type="match status" value="1"/>
</dbReference>
<evidence type="ECO:0000256" key="5">
    <source>
        <dbReference type="ARBA" id="ARBA00022679"/>
    </source>
</evidence>
<comment type="function">
    <text evidence="8">Involved in the transmission of sensory signals from the chemoreceptors to the flagellar motors. CheA is autophosphorylated; it can transfer its phosphate group to either CheB or CheY.</text>
</comment>
<evidence type="ECO:0000256" key="4">
    <source>
        <dbReference type="ARBA" id="ARBA00022553"/>
    </source>
</evidence>
<dbReference type="PROSITE" id="PS50894">
    <property type="entry name" value="HPT"/>
    <property type="match status" value="1"/>
</dbReference>
<evidence type="ECO:0000256" key="2">
    <source>
        <dbReference type="ARBA" id="ARBA00012438"/>
    </source>
</evidence>
<evidence type="ECO:0000313" key="14">
    <source>
        <dbReference type="Proteomes" id="UP000290759"/>
    </source>
</evidence>
<reference evidence="13 14" key="1">
    <citation type="submission" date="2018-12" db="EMBL/GenBank/DDBJ databases">
        <authorList>
            <person name="Grouzdev D.S."/>
            <person name="Krutkina M.S."/>
        </authorList>
    </citation>
    <scope>NUCLEOTIDE SEQUENCE [LARGE SCALE GENOMIC DNA]</scope>
    <source>
        <strain evidence="13 14">RmlP026</strain>
    </source>
</reference>
<dbReference type="CDD" id="cd00088">
    <property type="entry name" value="HPT"/>
    <property type="match status" value="1"/>
</dbReference>
<evidence type="ECO:0000256" key="7">
    <source>
        <dbReference type="ARBA" id="ARBA00023012"/>
    </source>
</evidence>
<feature type="modified residue" description="Phosphohistidine" evidence="9">
    <location>
        <position position="44"/>
    </location>
</feature>
<dbReference type="EMBL" id="QYBB01000035">
    <property type="protein sequence ID" value="RYC29988.1"/>
    <property type="molecule type" value="Genomic_DNA"/>
</dbReference>
<dbReference type="SUPFAM" id="SSF50341">
    <property type="entry name" value="CheW-like"/>
    <property type="match status" value="1"/>
</dbReference>
<evidence type="ECO:0000256" key="6">
    <source>
        <dbReference type="ARBA" id="ARBA00022777"/>
    </source>
</evidence>
<dbReference type="Proteomes" id="UP000290759">
    <property type="component" value="Unassembled WGS sequence"/>
</dbReference>
<dbReference type="Pfam" id="PF02518">
    <property type="entry name" value="HATPase_c"/>
    <property type="match status" value="1"/>
</dbReference>
<dbReference type="SMART" id="SM00073">
    <property type="entry name" value="HPT"/>
    <property type="match status" value="1"/>
</dbReference>
<dbReference type="InterPro" id="IPR003594">
    <property type="entry name" value="HATPase_dom"/>
</dbReference>
<dbReference type="SUPFAM" id="SSF55874">
    <property type="entry name" value="ATPase domain of HSP90 chaperone/DNA topoisomerase II/histidine kinase"/>
    <property type="match status" value="1"/>
</dbReference>
<evidence type="ECO:0000256" key="9">
    <source>
        <dbReference type="PROSITE-ProRule" id="PRU00110"/>
    </source>
</evidence>
<feature type="domain" description="CheW-like" evidence="11">
    <location>
        <begin position="499"/>
        <end position="629"/>
    </location>
</feature>
<dbReference type="Gene3D" id="2.30.30.40">
    <property type="entry name" value="SH3 Domains"/>
    <property type="match status" value="1"/>
</dbReference>
<gene>
    <name evidence="13" type="ORF">D3273_21260</name>
</gene>
<dbReference type="OrthoDB" id="9803176at2"/>
<dbReference type="InterPro" id="IPR002545">
    <property type="entry name" value="CheW-lke_dom"/>
</dbReference>
<feature type="domain" description="Histidine kinase" evidence="10">
    <location>
        <begin position="294"/>
        <end position="497"/>
    </location>
</feature>
<dbReference type="InterPro" id="IPR004105">
    <property type="entry name" value="CheA-like_dim"/>
</dbReference>
<dbReference type="Pfam" id="PF01584">
    <property type="entry name" value="CheW"/>
    <property type="match status" value="1"/>
</dbReference>
<dbReference type="InterPro" id="IPR036641">
    <property type="entry name" value="HPT_dom_sf"/>
</dbReference>
<dbReference type="InterPro" id="IPR036890">
    <property type="entry name" value="HATPase_C_sf"/>
</dbReference>
<dbReference type="GO" id="GO:0006935">
    <property type="term" value="P:chemotaxis"/>
    <property type="evidence" value="ECO:0007669"/>
    <property type="project" value="InterPro"/>
</dbReference>
<dbReference type="PROSITE" id="PS50851">
    <property type="entry name" value="CHEW"/>
    <property type="match status" value="1"/>
</dbReference>
<dbReference type="InterPro" id="IPR008207">
    <property type="entry name" value="Sig_transdc_His_kin_Hpt_dom"/>
</dbReference>
<keyword evidence="14" id="KW-1185">Reference proteome</keyword>
<dbReference type="InterPro" id="IPR036061">
    <property type="entry name" value="CheW-like_dom_sf"/>
</dbReference>
<evidence type="ECO:0000259" key="11">
    <source>
        <dbReference type="PROSITE" id="PS50851"/>
    </source>
</evidence>
<protein>
    <recommendedName>
        <fullName evidence="3">Chemotaxis protein CheA</fullName>
        <ecNumber evidence="2">2.7.13.3</ecNumber>
    </recommendedName>
</protein>
<keyword evidence="4 9" id="KW-0597">Phosphoprotein</keyword>
<dbReference type="SMART" id="SM00387">
    <property type="entry name" value="HATPase_c"/>
    <property type="match status" value="1"/>
</dbReference>
<dbReference type="RefSeq" id="WP_129228904.1">
    <property type="nucleotide sequence ID" value="NZ_QYBB01000035.1"/>
</dbReference>
<dbReference type="PROSITE" id="PS50109">
    <property type="entry name" value="HIS_KIN"/>
    <property type="match status" value="1"/>
</dbReference>
<dbReference type="FunFam" id="3.30.565.10:FF:000016">
    <property type="entry name" value="Chemotaxis protein CheA, putative"/>
    <property type="match status" value="1"/>
</dbReference>
<proteinExistence type="predicted"/>
<organism evidence="13 14">
    <name type="scientific">Lichenibacterium minor</name>
    <dbReference type="NCBI Taxonomy" id="2316528"/>
    <lineage>
        <taxon>Bacteria</taxon>
        <taxon>Pseudomonadati</taxon>
        <taxon>Pseudomonadota</taxon>
        <taxon>Alphaproteobacteria</taxon>
        <taxon>Hyphomicrobiales</taxon>
        <taxon>Lichenihabitantaceae</taxon>
        <taxon>Lichenibacterium</taxon>
    </lineage>
</organism>
<evidence type="ECO:0000256" key="3">
    <source>
        <dbReference type="ARBA" id="ARBA00021495"/>
    </source>
</evidence>
<keyword evidence="7" id="KW-0902">Two-component regulatory system</keyword>
<keyword evidence="5" id="KW-0808">Transferase</keyword>
<evidence type="ECO:0000259" key="12">
    <source>
        <dbReference type="PROSITE" id="PS50894"/>
    </source>
</evidence>
<dbReference type="GO" id="GO:0000155">
    <property type="term" value="F:phosphorelay sensor kinase activity"/>
    <property type="evidence" value="ECO:0007669"/>
    <property type="project" value="InterPro"/>
</dbReference>
<dbReference type="PANTHER" id="PTHR43395">
    <property type="entry name" value="SENSOR HISTIDINE KINASE CHEA"/>
    <property type="match status" value="1"/>
</dbReference>
<dbReference type="SUPFAM" id="SSF47226">
    <property type="entry name" value="Histidine-containing phosphotransfer domain, HPT domain"/>
    <property type="match status" value="1"/>
</dbReference>
<keyword evidence="6" id="KW-0418">Kinase</keyword>
<comment type="catalytic activity">
    <reaction evidence="1">
        <text>ATP + protein L-histidine = ADP + protein N-phospho-L-histidine.</text>
        <dbReference type="EC" id="2.7.13.3"/>
    </reaction>
</comment>
<dbReference type="EC" id="2.7.13.3" evidence="2"/>
<dbReference type="InterPro" id="IPR051315">
    <property type="entry name" value="Bact_Chemotaxis_CheA"/>
</dbReference>
<evidence type="ECO:0000256" key="1">
    <source>
        <dbReference type="ARBA" id="ARBA00000085"/>
    </source>
</evidence>
<accession>A0A4Q2U2P1</accession>
<dbReference type="Pfam" id="PF01627">
    <property type="entry name" value="Hpt"/>
    <property type="match status" value="1"/>
</dbReference>
<dbReference type="PRINTS" id="PR00344">
    <property type="entry name" value="BCTRLSENSOR"/>
</dbReference>
<dbReference type="InterPro" id="IPR005467">
    <property type="entry name" value="His_kinase_dom"/>
</dbReference>
<dbReference type="GO" id="GO:0005737">
    <property type="term" value="C:cytoplasm"/>
    <property type="evidence" value="ECO:0007669"/>
    <property type="project" value="InterPro"/>
</dbReference>
<evidence type="ECO:0000259" key="10">
    <source>
        <dbReference type="PROSITE" id="PS50109"/>
    </source>
</evidence>